<keyword evidence="1" id="KW-0175">Coiled coil</keyword>
<feature type="coiled-coil region" evidence="1">
    <location>
        <begin position="49"/>
        <end position="123"/>
    </location>
</feature>
<dbReference type="AlphaFoldDB" id="A0A4S4LVF2"/>
<accession>A0A4S4LVF2</accession>
<reference evidence="2 3" key="1">
    <citation type="submission" date="2019-02" db="EMBL/GenBank/DDBJ databases">
        <title>Genome sequencing of the rare red list fungi Bondarzewia mesenterica.</title>
        <authorList>
            <person name="Buettner E."/>
            <person name="Kellner H."/>
        </authorList>
    </citation>
    <scope>NUCLEOTIDE SEQUENCE [LARGE SCALE GENOMIC DNA]</scope>
    <source>
        <strain evidence="2 3">DSM 108281</strain>
    </source>
</reference>
<keyword evidence="3" id="KW-1185">Reference proteome</keyword>
<proteinExistence type="predicted"/>
<dbReference type="Proteomes" id="UP000310158">
    <property type="component" value="Unassembled WGS sequence"/>
</dbReference>
<name>A0A4S4LVF2_9AGAM</name>
<evidence type="ECO:0000256" key="1">
    <source>
        <dbReference type="SAM" id="Coils"/>
    </source>
</evidence>
<organism evidence="2 3">
    <name type="scientific">Bondarzewia mesenterica</name>
    <dbReference type="NCBI Taxonomy" id="1095465"/>
    <lineage>
        <taxon>Eukaryota</taxon>
        <taxon>Fungi</taxon>
        <taxon>Dikarya</taxon>
        <taxon>Basidiomycota</taxon>
        <taxon>Agaricomycotina</taxon>
        <taxon>Agaricomycetes</taxon>
        <taxon>Russulales</taxon>
        <taxon>Bondarzewiaceae</taxon>
        <taxon>Bondarzewia</taxon>
    </lineage>
</organism>
<gene>
    <name evidence="2" type="ORF">EW146_g4208</name>
</gene>
<sequence>MILNGLGKRFFFENISAPPNQLTPRLPYLQLSSVASTLSLVQERLSTALRTVVEENSVLSERVRELEDSTGDIHRLRMENERLVERFKGMTWTPDQDELVRERDDALRKLENMRNVMRDLLQNVDIRLGDEDPENEIRTMHSESGSSTPRTVGSAIETQTSTVSLPLTNMTIVLDAYKPPSSSTTSITGPPTGAGEGFVLGAPFSASKVTATQKSAHGRMRRRTSSNITNSPVQQLLSTPQRMLELSPGSSDSGMSVRYDPQASPAFVSGVGAKWRIHFSKPPASIKVLEGPMETDELIGIPGLDQETISSLNSLHRLQTDTMRIHVSGSNAFIYDPVILEGPSGSYIVDWNRPKVNRNVASYISGASKDKGALNTFIFSTKKHGLTRTRVSGRLVPPWVAELDSRECAPYMADARAEGRRSRLFTCKQAQRALAMRRARGLSLTDVSRLLEQDELVQFAVELRAASSPSASSQGE</sequence>
<evidence type="ECO:0000313" key="3">
    <source>
        <dbReference type="Proteomes" id="UP000310158"/>
    </source>
</evidence>
<protein>
    <submittedName>
        <fullName evidence="2">Uncharacterized protein</fullName>
    </submittedName>
</protein>
<dbReference type="OrthoDB" id="2985494at2759"/>
<evidence type="ECO:0000313" key="2">
    <source>
        <dbReference type="EMBL" id="THH16442.1"/>
    </source>
</evidence>
<comment type="caution">
    <text evidence="2">The sequence shown here is derived from an EMBL/GenBank/DDBJ whole genome shotgun (WGS) entry which is preliminary data.</text>
</comment>
<dbReference type="EMBL" id="SGPL01000157">
    <property type="protein sequence ID" value="THH16442.1"/>
    <property type="molecule type" value="Genomic_DNA"/>
</dbReference>